<dbReference type="EnsemblPlants" id="AET6Gv21009200.21">
    <property type="protein sequence ID" value="AET6Gv21009200.21"/>
    <property type="gene ID" value="AET6Gv21009200"/>
</dbReference>
<keyword evidence="4" id="KW-1185">Reference proteome</keyword>
<dbReference type="Pfam" id="PF14228">
    <property type="entry name" value="MOR2-PAG1_mid"/>
    <property type="match status" value="1"/>
</dbReference>
<dbReference type="GO" id="GO:0000902">
    <property type="term" value="P:cell morphogenesis"/>
    <property type="evidence" value="ECO:0007669"/>
    <property type="project" value="InterPro"/>
</dbReference>
<dbReference type="InterPro" id="IPR025614">
    <property type="entry name" value="Cell_morpho_N"/>
</dbReference>
<dbReference type="PANTHER" id="PTHR12295">
    <property type="entry name" value="FURRY-RELATED"/>
    <property type="match status" value="1"/>
</dbReference>
<dbReference type="InterPro" id="IPR039867">
    <property type="entry name" value="Furry/Tao3/Mor2"/>
</dbReference>
<dbReference type="Gramene" id="AET6Gv21009200.21">
    <property type="protein sequence ID" value="AET6Gv21009200.21"/>
    <property type="gene ID" value="AET6Gv21009200"/>
</dbReference>
<evidence type="ECO:0008006" key="5">
    <source>
        <dbReference type="Google" id="ProtNLM"/>
    </source>
</evidence>
<sequence>VKSAIESILRSCSKAYSLALLTSSKATIDNVTKDKSQGSLFRSVLKCIPYLIEEVGRNDRMTEIIPQHVTSIDPVVREEAVLVLNRIVRFLPDRRFAVLKGMATFILKLPDEFPILILNSLGRLVELMRLWRACLSEELLAKDMQSFKRSSLGGDTLQRSSPFHRSKDISEFRASEMDAVGLVFLSSADVQIRLTALELLRCVRSLKNDLRDYSANEGDNKLRLEPEPIFIIDIIEENG</sequence>
<dbReference type="GO" id="GO:0030427">
    <property type="term" value="C:site of polarized growth"/>
    <property type="evidence" value="ECO:0007669"/>
    <property type="project" value="TreeGrafter"/>
</dbReference>
<dbReference type="SUPFAM" id="SSF48371">
    <property type="entry name" value="ARM repeat"/>
    <property type="match status" value="1"/>
</dbReference>
<evidence type="ECO:0000259" key="2">
    <source>
        <dbReference type="Pfam" id="PF14228"/>
    </source>
</evidence>
<reference evidence="4" key="1">
    <citation type="journal article" date="2014" name="Science">
        <title>Ancient hybridizations among the ancestral genomes of bread wheat.</title>
        <authorList>
            <consortium name="International Wheat Genome Sequencing Consortium,"/>
            <person name="Marcussen T."/>
            <person name="Sandve S.R."/>
            <person name="Heier L."/>
            <person name="Spannagl M."/>
            <person name="Pfeifer M."/>
            <person name="Jakobsen K.S."/>
            <person name="Wulff B.B."/>
            <person name="Steuernagel B."/>
            <person name="Mayer K.F."/>
            <person name="Olsen O.A."/>
        </authorList>
    </citation>
    <scope>NUCLEOTIDE SEQUENCE [LARGE SCALE GENOMIC DNA]</scope>
    <source>
        <strain evidence="4">cv. AL8/78</strain>
    </source>
</reference>
<dbReference type="AlphaFoldDB" id="A0A453Q7R0"/>
<feature type="domain" description="Cell morphogenesis protein N-terminal" evidence="1">
    <location>
        <begin position="28"/>
        <end position="131"/>
    </location>
</feature>
<reference evidence="3" key="5">
    <citation type="journal article" date="2021" name="G3 (Bethesda)">
        <title>Aegilops tauschii genome assembly Aet v5.0 features greater sequence contiguity and improved annotation.</title>
        <authorList>
            <person name="Wang L."/>
            <person name="Zhu T."/>
            <person name="Rodriguez J.C."/>
            <person name="Deal K.R."/>
            <person name="Dubcovsky J."/>
            <person name="McGuire P.E."/>
            <person name="Lux T."/>
            <person name="Spannagl M."/>
            <person name="Mayer K.F.X."/>
            <person name="Baldrich P."/>
            <person name="Meyers B.C."/>
            <person name="Huo N."/>
            <person name="Gu Y.Q."/>
            <person name="Zhou H."/>
            <person name="Devos K.M."/>
            <person name="Bennetzen J.L."/>
            <person name="Unver T."/>
            <person name="Budak H."/>
            <person name="Gulick P.J."/>
            <person name="Galiba G."/>
            <person name="Kalapos B."/>
            <person name="Nelson D.R."/>
            <person name="Li P."/>
            <person name="You F.M."/>
            <person name="Luo M.C."/>
            <person name="Dvorak J."/>
        </authorList>
    </citation>
    <scope>NUCLEOTIDE SEQUENCE [LARGE SCALE GENOMIC DNA]</scope>
    <source>
        <strain evidence="3">cv. AL8/78</strain>
    </source>
</reference>
<reference evidence="4" key="2">
    <citation type="journal article" date="2017" name="Nat. Plants">
        <title>The Aegilops tauschii genome reveals multiple impacts of transposons.</title>
        <authorList>
            <person name="Zhao G."/>
            <person name="Zou C."/>
            <person name="Li K."/>
            <person name="Wang K."/>
            <person name="Li T."/>
            <person name="Gao L."/>
            <person name="Zhang X."/>
            <person name="Wang H."/>
            <person name="Yang Z."/>
            <person name="Liu X."/>
            <person name="Jiang W."/>
            <person name="Mao L."/>
            <person name="Kong X."/>
            <person name="Jiao Y."/>
            <person name="Jia J."/>
        </authorList>
    </citation>
    <scope>NUCLEOTIDE SEQUENCE [LARGE SCALE GENOMIC DNA]</scope>
    <source>
        <strain evidence="4">cv. AL8/78</strain>
    </source>
</reference>
<feature type="domain" description="Cell morphogenesis central region" evidence="2">
    <location>
        <begin position="170"/>
        <end position="239"/>
    </location>
</feature>
<organism evidence="3 4">
    <name type="scientific">Aegilops tauschii subsp. strangulata</name>
    <name type="common">Goatgrass</name>
    <dbReference type="NCBI Taxonomy" id="200361"/>
    <lineage>
        <taxon>Eukaryota</taxon>
        <taxon>Viridiplantae</taxon>
        <taxon>Streptophyta</taxon>
        <taxon>Embryophyta</taxon>
        <taxon>Tracheophyta</taxon>
        <taxon>Spermatophyta</taxon>
        <taxon>Magnoliopsida</taxon>
        <taxon>Liliopsida</taxon>
        <taxon>Poales</taxon>
        <taxon>Poaceae</taxon>
        <taxon>BOP clade</taxon>
        <taxon>Pooideae</taxon>
        <taxon>Triticodae</taxon>
        <taxon>Triticeae</taxon>
        <taxon>Triticinae</taxon>
        <taxon>Aegilops</taxon>
    </lineage>
</organism>
<dbReference type="InterPro" id="IPR016024">
    <property type="entry name" value="ARM-type_fold"/>
</dbReference>
<reference evidence="3" key="3">
    <citation type="journal article" date="2017" name="Nature">
        <title>Genome sequence of the progenitor of the wheat D genome Aegilops tauschii.</title>
        <authorList>
            <person name="Luo M.C."/>
            <person name="Gu Y.Q."/>
            <person name="Puiu D."/>
            <person name="Wang H."/>
            <person name="Twardziok S.O."/>
            <person name="Deal K.R."/>
            <person name="Huo N."/>
            <person name="Zhu T."/>
            <person name="Wang L."/>
            <person name="Wang Y."/>
            <person name="McGuire P.E."/>
            <person name="Liu S."/>
            <person name="Long H."/>
            <person name="Ramasamy R.K."/>
            <person name="Rodriguez J.C."/>
            <person name="Van S.L."/>
            <person name="Yuan L."/>
            <person name="Wang Z."/>
            <person name="Xia Z."/>
            <person name="Xiao L."/>
            <person name="Anderson O.D."/>
            <person name="Ouyang S."/>
            <person name="Liang Y."/>
            <person name="Zimin A.V."/>
            <person name="Pertea G."/>
            <person name="Qi P."/>
            <person name="Bennetzen J.L."/>
            <person name="Dai X."/>
            <person name="Dawson M.W."/>
            <person name="Muller H.G."/>
            <person name="Kugler K."/>
            <person name="Rivarola-Duarte L."/>
            <person name="Spannagl M."/>
            <person name="Mayer K.F.X."/>
            <person name="Lu F.H."/>
            <person name="Bevan M.W."/>
            <person name="Leroy P."/>
            <person name="Li P."/>
            <person name="You F.M."/>
            <person name="Sun Q."/>
            <person name="Liu Z."/>
            <person name="Lyons E."/>
            <person name="Wicker T."/>
            <person name="Salzberg S.L."/>
            <person name="Devos K.M."/>
            <person name="Dvorak J."/>
        </authorList>
    </citation>
    <scope>NUCLEOTIDE SEQUENCE [LARGE SCALE GENOMIC DNA]</scope>
    <source>
        <strain evidence="3">cv. AL8/78</strain>
    </source>
</reference>
<dbReference type="Proteomes" id="UP000015105">
    <property type="component" value="Chromosome 6D"/>
</dbReference>
<name>A0A453Q7R0_AEGTS</name>
<dbReference type="InterPro" id="IPR029473">
    <property type="entry name" value="MOR2-PAG1_mid"/>
</dbReference>
<reference evidence="3" key="4">
    <citation type="submission" date="2019-03" db="UniProtKB">
        <authorList>
            <consortium name="EnsemblPlants"/>
        </authorList>
    </citation>
    <scope>IDENTIFICATION</scope>
</reference>
<proteinExistence type="predicted"/>
<evidence type="ECO:0000313" key="4">
    <source>
        <dbReference type="Proteomes" id="UP000015105"/>
    </source>
</evidence>
<dbReference type="PANTHER" id="PTHR12295:SF30">
    <property type="entry name" value="PROTEIN FURRY"/>
    <property type="match status" value="1"/>
</dbReference>
<evidence type="ECO:0000313" key="3">
    <source>
        <dbReference type="EnsemblPlants" id="AET6Gv21009200.21"/>
    </source>
</evidence>
<accession>A0A453Q7R0</accession>
<protein>
    <recommendedName>
        <fullName evidence="5">Condensin complex subunit 1 C-terminal domain-containing protein</fullName>
    </recommendedName>
</protein>
<dbReference type="GO" id="GO:0005938">
    <property type="term" value="C:cell cortex"/>
    <property type="evidence" value="ECO:0007669"/>
    <property type="project" value="TreeGrafter"/>
</dbReference>
<dbReference type="Pfam" id="PF14222">
    <property type="entry name" value="MOR2-PAG1_N"/>
    <property type="match status" value="1"/>
</dbReference>
<evidence type="ECO:0000259" key="1">
    <source>
        <dbReference type="Pfam" id="PF14222"/>
    </source>
</evidence>